<protein>
    <submittedName>
        <fullName evidence="2">Type I-E CRISPR-associated protein Cse2/CasB</fullName>
    </submittedName>
</protein>
<reference evidence="3" key="1">
    <citation type="submission" date="2023-07" db="EMBL/GenBank/DDBJ databases">
        <title>30 novel species of actinomycetes from the DSMZ collection.</title>
        <authorList>
            <person name="Nouioui I."/>
        </authorList>
    </citation>
    <scope>NUCLEOTIDE SEQUENCE [LARGE SCALE GENOMIC DNA]</scope>
    <source>
        <strain evidence="3">DSM 44399</strain>
    </source>
</reference>
<comment type="caution">
    <text evidence="2">The sequence shown here is derived from an EMBL/GenBank/DDBJ whole genome shotgun (WGS) entry which is preliminary data.</text>
</comment>
<dbReference type="Proteomes" id="UP001183176">
    <property type="component" value="Unassembled WGS sequence"/>
</dbReference>
<dbReference type="NCBIfam" id="TIGR02548">
    <property type="entry name" value="casB_cse2"/>
    <property type="match status" value="1"/>
</dbReference>
<keyword evidence="3" id="KW-1185">Reference proteome</keyword>
<dbReference type="Pfam" id="PF09485">
    <property type="entry name" value="CRISPR_Cse2"/>
    <property type="match status" value="1"/>
</dbReference>
<name>A0ABU2JFM3_9ACTN</name>
<feature type="compositionally biased region" description="Low complexity" evidence="1">
    <location>
        <begin position="209"/>
        <end position="224"/>
    </location>
</feature>
<dbReference type="Gene3D" id="1.10.520.40">
    <property type="entry name" value="CRISPR-associated protein Cse2"/>
    <property type="match status" value="1"/>
</dbReference>
<organism evidence="2 3">
    <name type="scientific">Jatrophihabitans lederbergiae</name>
    <dbReference type="NCBI Taxonomy" id="3075547"/>
    <lineage>
        <taxon>Bacteria</taxon>
        <taxon>Bacillati</taxon>
        <taxon>Actinomycetota</taxon>
        <taxon>Actinomycetes</taxon>
        <taxon>Jatrophihabitantales</taxon>
        <taxon>Jatrophihabitantaceae</taxon>
        <taxon>Jatrophihabitans</taxon>
    </lineage>
</organism>
<evidence type="ECO:0000313" key="2">
    <source>
        <dbReference type="EMBL" id="MDT0263793.1"/>
    </source>
</evidence>
<sequence>MTTPADASTDVGIDAPEVDGDSRRTFVWNRYNAKIQGHTKGADDPQGRRMAAAARRASGAGPGTHPDVWGLYRTVDHYGNRISWEGNLFRAEHLAIGLWGQHQQGNTRPMHVEGANLGKACLALFHKRSTKDAPVMADMDDAISRRLKVIARTGDATVAARHIKSLVNFLGSEGIPVDYTNLYRALVNWGDEEKHGRDLRQWASSYQRTTKPTGGKTAATTQKD</sequence>
<evidence type="ECO:0000313" key="3">
    <source>
        <dbReference type="Proteomes" id="UP001183176"/>
    </source>
</evidence>
<gene>
    <name evidence="2" type="primary">casB</name>
    <name evidence="2" type="ORF">RM423_20680</name>
</gene>
<dbReference type="InterPro" id="IPR038287">
    <property type="entry name" value="Cse2_sf"/>
</dbReference>
<dbReference type="EMBL" id="JAVREH010000052">
    <property type="protein sequence ID" value="MDT0263793.1"/>
    <property type="molecule type" value="Genomic_DNA"/>
</dbReference>
<evidence type="ECO:0000256" key="1">
    <source>
        <dbReference type="SAM" id="MobiDB-lite"/>
    </source>
</evidence>
<accession>A0ABU2JFM3</accession>
<feature type="region of interest" description="Disordered" evidence="1">
    <location>
        <begin position="202"/>
        <end position="224"/>
    </location>
</feature>
<proteinExistence type="predicted"/>
<dbReference type="RefSeq" id="WP_311424937.1">
    <property type="nucleotide sequence ID" value="NZ_JAVREH010000052.1"/>
</dbReference>
<dbReference type="InterPro" id="IPR013382">
    <property type="entry name" value="CRISPR-assoc_prot_Cse2"/>
</dbReference>